<dbReference type="EMBL" id="CAJPWZ010002399">
    <property type="protein sequence ID" value="CAG2237658.1"/>
    <property type="molecule type" value="Genomic_DNA"/>
</dbReference>
<dbReference type="OrthoDB" id="5986221at2759"/>
<evidence type="ECO:0000313" key="2">
    <source>
        <dbReference type="Proteomes" id="UP000683360"/>
    </source>
</evidence>
<sequence length="986" mass="113733">MLISSYNYFRLKLPKLQDYVYQNRYYLNKNKTGEKEKFVSQFSLVNWMQMKEIEKHQHTLEDCPICTTKYNVSSSLHTCRKVENKAENLKSSCTNLVDTIQEEFSASPSLNKVTKAVVQVINPVFASKFDVNFETAIAESFHLSPTETAESRKNTMEQTLNMSMQSINSALTDNDNDVRQFLTLGKSYKSHDRERMIFFSTKEEARKITQKKLEQEQLGKLKPKKHHGNFDKYKFDRENFIEEISTIEEGQIINWTSMARKHNFQNLNNKMPLNSGQILMAYAKEQAKSSQRQGLLAPCSSCKKRLLKTNISLNTPRSAKILRGIVKEKVESGEINIGKKIAPKTFLTTTINKEGNLIEKSKTVYGRKIPLKEILEKENHRLHAAGVLRVNTDEYYDELTQPELDKCLINLQENHHCNSNTETKRNILKAIQRSRNIKVWHDHSDILSHTYINFMISYMYDSANFLTSKEYLEKNPTIKDIDIQKIVERPQLYILGQSASTDQDQRTYIQTRMEDIVEVSEGTKFQDVTFTDKIRVFSGDNPARQFEAGQQRGGAYSCLCGIPSKAHINLESCYKQKPQDLEDRRKLVTEGKIEIIKEDKPSLQQELTELLHGICRPPALMLNNPSTSASEHHIAHYEIMQCEPLHDITNVVQNVLTELPHHVEDPETKLALEKFTTKAIGDKNQLKGSDARCIAIKLEKLVHSLFLDDKISNDIVKMVSSMVEIIHIAYSPEEKRSPRQVLRLFNITFLFGVLAKSVIANPAKMTQRKFYGNHFHSIVTHLAETYRIMNTKSVLTEDEERSFGLLRRISETTSNRKPGDVIDNAIIRYNCQSQADDRLDSLKKQECEISRLAKLLPERTSSVFNKDILMNKSSLYQTHLSRIAEFVKPGENIWWHFNGDSVVFHDSQQEPSFRDDGPLLLHFRSSSLKQKHEENEQIWQNCIDQYETKNLSLPLLKLKKRGQDGKIVIVLNERKKGNTCTCVFTE</sequence>
<protein>
    <submittedName>
        <fullName evidence="1">Uncharacterized protein</fullName>
    </submittedName>
</protein>
<comment type="caution">
    <text evidence="1">The sequence shown here is derived from an EMBL/GenBank/DDBJ whole genome shotgun (WGS) entry which is preliminary data.</text>
</comment>
<reference evidence="1" key="1">
    <citation type="submission" date="2021-03" db="EMBL/GenBank/DDBJ databases">
        <authorList>
            <person name="Bekaert M."/>
        </authorList>
    </citation>
    <scope>NUCLEOTIDE SEQUENCE</scope>
</reference>
<organism evidence="1 2">
    <name type="scientific">Mytilus edulis</name>
    <name type="common">Blue mussel</name>
    <dbReference type="NCBI Taxonomy" id="6550"/>
    <lineage>
        <taxon>Eukaryota</taxon>
        <taxon>Metazoa</taxon>
        <taxon>Spiralia</taxon>
        <taxon>Lophotrochozoa</taxon>
        <taxon>Mollusca</taxon>
        <taxon>Bivalvia</taxon>
        <taxon>Autobranchia</taxon>
        <taxon>Pteriomorphia</taxon>
        <taxon>Mytilida</taxon>
        <taxon>Mytiloidea</taxon>
        <taxon>Mytilidae</taxon>
        <taxon>Mytilinae</taxon>
        <taxon>Mytilus</taxon>
    </lineage>
</organism>
<keyword evidence="2" id="KW-1185">Reference proteome</keyword>
<dbReference type="Proteomes" id="UP000683360">
    <property type="component" value="Unassembled WGS sequence"/>
</dbReference>
<dbReference type="AlphaFoldDB" id="A0A8S3TWE0"/>
<proteinExistence type="predicted"/>
<name>A0A8S3TWE0_MYTED</name>
<gene>
    <name evidence="1" type="ORF">MEDL_50096</name>
</gene>
<evidence type="ECO:0000313" key="1">
    <source>
        <dbReference type="EMBL" id="CAG2237658.1"/>
    </source>
</evidence>
<accession>A0A8S3TWE0</accession>